<comment type="caution">
    <text evidence="2">The sequence shown here is derived from an EMBL/GenBank/DDBJ whole genome shotgun (WGS) entry which is preliminary data.</text>
</comment>
<evidence type="ECO:0000313" key="2">
    <source>
        <dbReference type="EMBL" id="MPC37961.1"/>
    </source>
</evidence>
<reference evidence="2 3" key="1">
    <citation type="submission" date="2019-05" db="EMBL/GenBank/DDBJ databases">
        <title>Another draft genome of Portunus trituberculatus and its Hox gene families provides insights of decapod evolution.</title>
        <authorList>
            <person name="Jeong J.-H."/>
            <person name="Song I."/>
            <person name="Kim S."/>
            <person name="Choi T."/>
            <person name="Kim D."/>
            <person name="Ryu S."/>
            <person name="Kim W."/>
        </authorList>
    </citation>
    <scope>NUCLEOTIDE SEQUENCE [LARGE SCALE GENOMIC DNA]</scope>
    <source>
        <tissue evidence="2">Muscle</tissue>
    </source>
</reference>
<proteinExistence type="predicted"/>
<keyword evidence="3" id="KW-1185">Reference proteome</keyword>
<name>A0A5B7ETH5_PORTR</name>
<protein>
    <submittedName>
        <fullName evidence="2">Uncharacterized protein</fullName>
    </submittedName>
</protein>
<organism evidence="2 3">
    <name type="scientific">Portunus trituberculatus</name>
    <name type="common">Swimming crab</name>
    <name type="synonym">Neptunus trituberculatus</name>
    <dbReference type="NCBI Taxonomy" id="210409"/>
    <lineage>
        <taxon>Eukaryota</taxon>
        <taxon>Metazoa</taxon>
        <taxon>Ecdysozoa</taxon>
        <taxon>Arthropoda</taxon>
        <taxon>Crustacea</taxon>
        <taxon>Multicrustacea</taxon>
        <taxon>Malacostraca</taxon>
        <taxon>Eumalacostraca</taxon>
        <taxon>Eucarida</taxon>
        <taxon>Decapoda</taxon>
        <taxon>Pleocyemata</taxon>
        <taxon>Brachyura</taxon>
        <taxon>Eubrachyura</taxon>
        <taxon>Portunoidea</taxon>
        <taxon>Portunidae</taxon>
        <taxon>Portuninae</taxon>
        <taxon>Portunus</taxon>
    </lineage>
</organism>
<dbReference type="EMBL" id="VSRR010003935">
    <property type="protein sequence ID" value="MPC37961.1"/>
    <property type="molecule type" value="Genomic_DNA"/>
</dbReference>
<sequence length="90" mass="9771">MQHSTTHVSNALVSRPTAPATAPSSSQHHLQTCTSNQIQYLNNAITINPGLISPCQREGEVQVLLQSALGQWPESVHQHLAEYIGTSKTQ</sequence>
<feature type="region of interest" description="Disordered" evidence="1">
    <location>
        <begin position="1"/>
        <end position="31"/>
    </location>
</feature>
<accession>A0A5B7ETH5</accession>
<evidence type="ECO:0000313" key="3">
    <source>
        <dbReference type="Proteomes" id="UP000324222"/>
    </source>
</evidence>
<evidence type="ECO:0000256" key="1">
    <source>
        <dbReference type="SAM" id="MobiDB-lite"/>
    </source>
</evidence>
<dbReference type="AlphaFoldDB" id="A0A5B7ETH5"/>
<feature type="compositionally biased region" description="Polar residues" evidence="1">
    <location>
        <begin position="22"/>
        <end position="31"/>
    </location>
</feature>
<feature type="compositionally biased region" description="Polar residues" evidence="1">
    <location>
        <begin position="1"/>
        <end position="12"/>
    </location>
</feature>
<gene>
    <name evidence="2" type="ORF">E2C01_031456</name>
</gene>
<dbReference type="Proteomes" id="UP000324222">
    <property type="component" value="Unassembled WGS sequence"/>
</dbReference>